<dbReference type="RefSeq" id="WP_135603188.1">
    <property type="nucleotide sequence ID" value="NZ_RQFK01000039.1"/>
</dbReference>
<sequence length="175" mass="20311">MTRKDSLFGNRPGLRKDEAGAITKDRDIEKIQGLHESIGANLNNALQNAILIGEILNRKKKELSHGHFLPWIESNLPFSRMTANKYMRLFENKDKLPNVNSGLHLTEALKILSDSEKDEKEINPKRKPEEVYRIYKEGGTLNKEERSILKSWISEKVEKLREKADTLEKEFRKIK</sequence>
<dbReference type="AlphaFoldDB" id="A0A4R9HY56"/>
<keyword evidence="2" id="KW-1185">Reference proteome</keyword>
<comment type="caution">
    <text evidence="1">The sequence shown here is derived from an EMBL/GenBank/DDBJ whole genome shotgun (WGS) entry which is preliminary data.</text>
</comment>
<evidence type="ECO:0000313" key="2">
    <source>
        <dbReference type="Proteomes" id="UP000298009"/>
    </source>
</evidence>
<dbReference type="EMBL" id="RQFK01000039">
    <property type="protein sequence ID" value="TGK77515.1"/>
    <property type="molecule type" value="Genomic_DNA"/>
</dbReference>
<evidence type="ECO:0000313" key="1">
    <source>
        <dbReference type="EMBL" id="TGK77515.1"/>
    </source>
</evidence>
<organism evidence="1 2">
    <name type="scientific">Leptospira noumeaensis</name>
    <dbReference type="NCBI Taxonomy" id="2484964"/>
    <lineage>
        <taxon>Bacteria</taxon>
        <taxon>Pseudomonadati</taxon>
        <taxon>Spirochaetota</taxon>
        <taxon>Spirochaetia</taxon>
        <taxon>Leptospirales</taxon>
        <taxon>Leptospiraceae</taxon>
        <taxon>Leptospira</taxon>
    </lineage>
</organism>
<dbReference type="OrthoDB" id="326243at2"/>
<dbReference type="Pfam" id="PF11300">
    <property type="entry name" value="DUF3102"/>
    <property type="match status" value="1"/>
</dbReference>
<reference evidence="1" key="1">
    <citation type="journal article" date="2019" name="PLoS Negl. Trop. Dis.">
        <title>Revisiting the worldwide diversity of Leptospira species in the environment.</title>
        <authorList>
            <person name="Vincent A.T."/>
            <person name="Schiettekatte O."/>
            <person name="Bourhy P."/>
            <person name="Veyrier F.J."/>
            <person name="Picardeau M."/>
        </authorList>
    </citation>
    <scope>NUCLEOTIDE SEQUENCE [LARGE SCALE GENOMIC DNA]</scope>
    <source>
        <strain evidence="1">201800287</strain>
    </source>
</reference>
<name>A0A4R9HY56_9LEPT</name>
<accession>A0A4R9HY56</accession>
<dbReference type="InterPro" id="IPR021451">
    <property type="entry name" value="DUF3102"/>
</dbReference>
<proteinExistence type="predicted"/>
<protein>
    <submittedName>
        <fullName evidence="1">DUF3102 domain-containing protein</fullName>
    </submittedName>
</protein>
<dbReference type="Proteomes" id="UP000298009">
    <property type="component" value="Unassembled WGS sequence"/>
</dbReference>
<gene>
    <name evidence="1" type="ORF">EHQ24_19105</name>
</gene>